<sequence>MKRRSLTALFLACLAAPLAAWAQGYPTKPVKLVVPFAPGGTTDIIARTVADKITPALGQTMVVENKAGGGGIVGANDTAKTAADGYSLGVATVSTVASNPAINPKVPYNPLTDFTPIINIAATPNVIVVHPSFPARDYKGFMAELKKNPGKYSYASSGTGGIGHLQTELFKSLAGVFITHIPYRGAGPALNDTVAGQVQIMFDNLPSALPFIKDGRLIAIVVAAPQRLAVLPNVPTFKEVGLEPVNRMAFYGVYGPKNLPKEVVDKIHAAVKTTVMLPEVKKRIEDTGSLIVANTPKEFGEQIKSEYEVYKKVVQTAKLSLE</sequence>
<dbReference type="STRING" id="983917.RGE_14840"/>
<evidence type="ECO:0000313" key="4">
    <source>
        <dbReference type="Proteomes" id="UP000007883"/>
    </source>
</evidence>
<dbReference type="HOGENOM" id="CLU_045683_0_0_4"/>
<dbReference type="PANTHER" id="PTHR42928">
    <property type="entry name" value="TRICARBOXYLATE-BINDING PROTEIN"/>
    <property type="match status" value="1"/>
</dbReference>
<evidence type="ECO:0008006" key="5">
    <source>
        <dbReference type="Google" id="ProtNLM"/>
    </source>
</evidence>
<feature type="signal peptide" evidence="2">
    <location>
        <begin position="1"/>
        <end position="22"/>
    </location>
</feature>
<dbReference type="eggNOG" id="COG3181">
    <property type="taxonomic scope" value="Bacteria"/>
</dbReference>
<dbReference type="CDD" id="cd13577">
    <property type="entry name" value="PBP2_BugE_Glu"/>
    <property type="match status" value="1"/>
</dbReference>
<dbReference type="PIRSF" id="PIRSF017082">
    <property type="entry name" value="YflP"/>
    <property type="match status" value="1"/>
</dbReference>
<evidence type="ECO:0000313" key="3">
    <source>
        <dbReference type="EMBL" id="BAL94825.1"/>
    </source>
</evidence>
<dbReference type="KEGG" id="rge:RGE_14840"/>
<accession>I0HP88</accession>
<dbReference type="InterPro" id="IPR042100">
    <property type="entry name" value="Bug_dom1"/>
</dbReference>
<organism evidence="3 4">
    <name type="scientific">Rubrivivax gelatinosus (strain NBRC 100245 / IL144)</name>
    <dbReference type="NCBI Taxonomy" id="983917"/>
    <lineage>
        <taxon>Bacteria</taxon>
        <taxon>Pseudomonadati</taxon>
        <taxon>Pseudomonadota</taxon>
        <taxon>Betaproteobacteria</taxon>
        <taxon>Burkholderiales</taxon>
        <taxon>Sphaerotilaceae</taxon>
        <taxon>Rubrivivax</taxon>
    </lineage>
</organism>
<protein>
    <recommendedName>
        <fullName evidence="5">Tripartite-type tricarboxylate transporter receptor subunit TctC</fullName>
    </recommendedName>
</protein>
<dbReference type="PATRIC" id="fig|983917.3.peg.1449"/>
<keyword evidence="4" id="KW-1185">Reference proteome</keyword>
<dbReference type="SUPFAM" id="SSF53850">
    <property type="entry name" value="Periplasmic binding protein-like II"/>
    <property type="match status" value="1"/>
</dbReference>
<evidence type="ECO:0000256" key="2">
    <source>
        <dbReference type="SAM" id="SignalP"/>
    </source>
</evidence>
<dbReference type="Pfam" id="PF03401">
    <property type="entry name" value="TctC"/>
    <property type="match status" value="1"/>
</dbReference>
<dbReference type="Gene3D" id="3.40.190.150">
    <property type="entry name" value="Bordetella uptake gene, domain 1"/>
    <property type="match status" value="1"/>
</dbReference>
<reference evidence="3 4" key="1">
    <citation type="journal article" date="2012" name="J. Bacteriol.">
        <title>Complete genome sequence of phototrophic betaproteobacterium Rubrivivax gelatinosus IL144.</title>
        <authorList>
            <person name="Nagashima S."/>
            <person name="Kamimura A."/>
            <person name="Shimizu T."/>
            <person name="Nakamura-isaki S."/>
            <person name="Aono E."/>
            <person name="Sakamoto K."/>
            <person name="Ichikawa N."/>
            <person name="Nakazawa H."/>
            <person name="Sekine M."/>
            <person name="Yamazaki S."/>
            <person name="Fujita N."/>
            <person name="Shimada K."/>
            <person name="Hanada S."/>
            <person name="Nagashima K.V.P."/>
        </authorList>
    </citation>
    <scope>NUCLEOTIDE SEQUENCE [LARGE SCALE GENOMIC DNA]</scope>
    <source>
        <strain evidence="4">NBRC 100245 / IL144</strain>
    </source>
</reference>
<evidence type="ECO:0000256" key="1">
    <source>
        <dbReference type="ARBA" id="ARBA00006987"/>
    </source>
</evidence>
<keyword evidence="2" id="KW-0732">Signal</keyword>
<dbReference type="Proteomes" id="UP000007883">
    <property type="component" value="Chromosome"/>
</dbReference>
<gene>
    <name evidence="3" type="ordered locus">RGE_14840</name>
</gene>
<comment type="similarity">
    <text evidence="1">Belongs to the UPF0065 (bug) family.</text>
</comment>
<dbReference type="InterPro" id="IPR005064">
    <property type="entry name" value="BUG"/>
</dbReference>
<dbReference type="AlphaFoldDB" id="I0HP88"/>
<dbReference type="PANTHER" id="PTHR42928:SF5">
    <property type="entry name" value="BLR1237 PROTEIN"/>
    <property type="match status" value="1"/>
</dbReference>
<feature type="chain" id="PRO_5003629096" description="Tripartite-type tricarboxylate transporter receptor subunit TctC" evidence="2">
    <location>
        <begin position="23"/>
        <end position="322"/>
    </location>
</feature>
<proteinExistence type="inferred from homology"/>
<name>I0HP88_RUBGI</name>
<dbReference type="RefSeq" id="WP_014427694.1">
    <property type="nucleotide sequence ID" value="NC_017075.1"/>
</dbReference>
<dbReference type="Gene3D" id="3.40.190.10">
    <property type="entry name" value="Periplasmic binding protein-like II"/>
    <property type="match status" value="1"/>
</dbReference>
<dbReference type="EMBL" id="AP012320">
    <property type="protein sequence ID" value="BAL94825.1"/>
    <property type="molecule type" value="Genomic_DNA"/>
</dbReference>